<comment type="caution">
    <text evidence="4">The sequence shown here is derived from an EMBL/GenBank/DDBJ whole genome shotgun (WGS) entry which is preliminary data.</text>
</comment>
<dbReference type="RefSeq" id="WP_161818293.1">
    <property type="nucleotide sequence ID" value="NZ_JAACJS010000012.1"/>
</dbReference>
<name>A0ABW9ZSN0_9BACT</name>
<dbReference type="Proteomes" id="UP000753802">
    <property type="component" value="Unassembled WGS sequence"/>
</dbReference>
<dbReference type="InterPro" id="IPR031107">
    <property type="entry name" value="Small_HSP"/>
</dbReference>
<evidence type="ECO:0000256" key="1">
    <source>
        <dbReference type="PROSITE-ProRule" id="PRU00285"/>
    </source>
</evidence>
<feature type="domain" description="SHSP" evidence="3">
    <location>
        <begin position="41"/>
        <end position="153"/>
    </location>
</feature>
<accession>A0ABW9ZSN0</accession>
<dbReference type="CDD" id="cd06464">
    <property type="entry name" value="ACD_sHsps-like"/>
    <property type="match status" value="1"/>
</dbReference>
<evidence type="ECO:0000259" key="3">
    <source>
        <dbReference type="PROSITE" id="PS01031"/>
    </source>
</evidence>
<dbReference type="EMBL" id="JAACJS010000012">
    <property type="protein sequence ID" value="NCI49974.1"/>
    <property type="molecule type" value="Genomic_DNA"/>
</dbReference>
<dbReference type="PANTHER" id="PTHR11527">
    <property type="entry name" value="HEAT-SHOCK PROTEIN 20 FAMILY MEMBER"/>
    <property type="match status" value="1"/>
</dbReference>
<dbReference type="SUPFAM" id="SSF49764">
    <property type="entry name" value="HSP20-like chaperones"/>
    <property type="match status" value="1"/>
</dbReference>
<evidence type="ECO:0000313" key="5">
    <source>
        <dbReference type="Proteomes" id="UP000753802"/>
    </source>
</evidence>
<keyword evidence="5" id="KW-1185">Reference proteome</keyword>
<proteinExistence type="inferred from homology"/>
<gene>
    <name evidence="4" type="ORF">GWC95_08575</name>
</gene>
<dbReference type="Gene3D" id="2.60.40.790">
    <property type="match status" value="1"/>
</dbReference>
<sequence>MNNTLAKRNGNTAAGFESMFHSFWPDSLRRFLDGNLWDVDSQLNRGTVPVNMRETADHYELDVIAPGLRKEDLSVKIKHNELTIAFERKEEVHSEQKGWERNEYMLQSFERRFTMDDTVDYERISAAYADGILRLTIPKNDRAKLTNRQIEVQ</sequence>
<organism evidence="4 5">
    <name type="scientific">Sediminibacterium roseum</name>
    <dbReference type="NCBI Taxonomy" id="1978412"/>
    <lineage>
        <taxon>Bacteria</taxon>
        <taxon>Pseudomonadati</taxon>
        <taxon>Bacteroidota</taxon>
        <taxon>Chitinophagia</taxon>
        <taxon>Chitinophagales</taxon>
        <taxon>Chitinophagaceae</taxon>
        <taxon>Sediminibacterium</taxon>
    </lineage>
</organism>
<dbReference type="Pfam" id="PF00011">
    <property type="entry name" value="HSP20"/>
    <property type="match status" value="1"/>
</dbReference>
<protein>
    <submittedName>
        <fullName evidence="4">Hsp20/alpha crystallin family protein</fullName>
    </submittedName>
</protein>
<dbReference type="InterPro" id="IPR002068">
    <property type="entry name" value="A-crystallin/Hsp20_dom"/>
</dbReference>
<reference evidence="4 5" key="1">
    <citation type="submission" date="2020-01" db="EMBL/GenBank/DDBJ databases">
        <title>Genome analysis.</title>
        <authorList>
            <person name="Wu S."/>
            <person name="Wang G."/>
        </authorList>
    </citation>
    <scope>NUCLEOTIDE SEQUENCE [LARGE SCALE GENOMIC DNA]</scope>
    <source>
        <strain evidence="4 5">SYL130</strain>
    </source>
</reference>
<evidence type="ECO:0000313" key="4">
    <source>
        <dbReference type="EMBL" id="NCI49974.1"/>
    </source>
</evidence>
<dbReference type="PROSITE" id="PS01031">
    <property type="entry name" value="SHSP"/>
    <property type="match status" value="1"/>
</dbReference>
<dbReference type="InterPro" id="IPR008978">
    <property type="entry name" value="HSP20-like_chaperone"/>
</dbReference>
<evidence type="ECO:0000256" key="2">
    <source>
        <dbReference type="RuleBase" id="RU003616"/>
    </source>
</evidence>
<comment type="similarity">
    <text evidence="1 2">Belongs to the small heat shock protein (HSP20) family.</text>
</comment>